<name>A0A2H4QI50_9FLOR</name>
<dbReference type="Pfam" id="PF00252">
    <property type="entry name" value="Ribosomal_L16"/>
    <property type="match status" value="1"/>
</dbReference>
<dbReference type="EMBL" id="MF680515">
    <property type="protein sequence ID" value="ATX68847.1"/>
    <property type="molecule type" value="Genomic_DNA"/>
</dbReference>
<dbReference type="GeneID" id="35117552"/>
<dbReference type="InterPro" id="IPR036920">
    <property type="entry name" value="Ribosomal_uL16_sf"/>
</dbReference>
<evidence type="ECO:0000313" key="5">
    <source>
        <dbReference type="EMBL" id="ATX68847.1"/>
    </source>
</evidence>
<dbReference type="GO" id="GO:0019843">
    <property type="term" value="F:rRNA binding"/>
    <property type="evidence" value="ECO:0007669"/>
    <property type="project" value="InterPro"/>
</dbReference>
<proteinExistence type="inferred from homology"/>
<evidence type="ECO:0000256" key="3">
    <source>
        <dbReference type="ARBA" id="ARBA00023274"/>
    </source>
</evidence>
<dbReference type="GO" id="GO:0003735">
    <property type="term" value="F:structural constituent of ribosome"/>
    <property type="evidence" value="ECO:0007669"/>
    <property type="project" value="InterPro"/>
</dbReference>
<geneLocation type="mitochondrion" evidence="5"/>
<evidence type="ECO:0000256" key="2">
    <source>
        <dbReference type="ARBA" id="ARBA00022980"/>
    </source>
</evidence>
<dbReference type="PANTHER" id="PTHR12220">
    <property type="entry name" value="50S/60S RIBOSOMAL PROTEIN L16"/>
    <property type="match status" value="1"/>
</dbReference>
<keyword evidence="5" id="KW-0496">Mitochondrion</keyword>
<dbReference type="GO" id="GO:0032543">
    <property type="term" value="P:mitochondrial translation"/>
    <property type="evidence" value="ECO:0007669"/>
    <property type="project" value="TreeGrafter"/>
</dbReference>
<dbReference type="InterPro" id="IPR000114">
    <property type="entry name" value="Ribosomal_uL16_bact-type"/>
</dbReference>
<dbReference type="InterPro" id="IPR020798">
    <property type="entry name" value="Ribosomal_uL16_CS"/>
</dbReference>
<dbReference type="Gene3D" id="3.90.1170.10">
    <property type="entry name" value="Ribosomal protein L10e/L16"/>
    <property type="match status" value="1"/>
</dbReference>
<dbReference type="RefSeq" id="YP_009445905.1">
    <property type="nucleotide sequence ID" value="NC_036432.1"/>
</dbReference>
<gene>
    <name evidence="5" type="primary">rpl16</name>
</gene>
<comment type="similarity">
    <text evidence="1 4">Belongs to the universal ribosomal protein uL16 family.</text>
</comment>
<reference evidence="5" key="1">
    <citation type="submission" date="2017-08" db="EMBL/GenBank/DDBJ databases">
        <title>Systematics and comparative genomics of Betaphycus, Kappaphycus and Eucheuma (Solieriaceae, Rhodophyta) base on mitochondrial genome.</title>
        <authorList>
            <person name="Li Y."/>
            <person name="Liu N."/>
            <person name="Wang X."/>
            <person name="Tang X."/>
            <person name="Zhang L."/>
            <person name="Meinita M.D.N."/>
            <person name="Wang G."/>
            <person name="Yin H."/>
            <person name="Liu C."/>
            <person name="Jin Y."/>
            <person name="Wang H."/>
            <person name="Chi S."/>
            <person name="Liu T."/>
        </authorList>
    </citation>
    <scope>NUCLEOTIDE SEQUENCE</scope>
</reference>
<keyword evidence="3 4" id="KW-0687">Ribonucleoprotein</keyword>
<sequence>MFLDKKTHNNYRLVNKHSCHVLRHGIYGIKICAFNRLTQLQLNSLNRSVIGIIRKFKNKKSIKFWNLIFLDLNLTKLSPESRMGKGKGTIFSKAVFLRPGRIIFEFEGLNYQQASSILFKIKKLSNLKLELVKK</sequence>
<organism evidence="5">
    <name type="scientific">Eucheuma denticulatum</name>
    <dbReference type="NCBI Taxonomy" id="305493"/>
    <lineage>
        <taxon>Eukaryota</taxon>
        <taxon>Rhodophyta</taxon>
        <taxon>Florideophyceae</taxon>
        <taxon>Rhodymeniophycidae</taxon>
        <taxon>Gigartinales</taxon>
        <taxon>Solieriaceae</taxon>
        <taxon>Eucheuma</taxon>
    </lineage>
</organism>
<dbReference type="PRINTS" id="PR00060">
    <property type="entry name" value="RIBOSOMALL16"/>
</dbReference>
<keyword evidence="2 4" id="KW-0689">Ribosomal protein</keyword>
<dbReference type="AlphaFoldDB" id="A0A2H4QI50"/>
<evidence type="ECO:0000256" key="1">
    <source>
        <dbReference type="ARBA" id="ARBA00008931"/>
    </source>
</evidence>
<dbReference type="GO" id="GO:0005762">
    <property type="term" value="C:mitochondrial large ribosomal subunit"/>
    <property type="evidence" value="ECO:0007669"/>
    <property type="project" value="TreeGrafter"/>
</dbReference>
<evidence type="ECO:0000256" key="4">
    <source>
        <dbReference type="RuleBase" id="RU004413"/>
    </source>
</evidence>
<dbReference type="InterPro" id="IPR016180">
    <property type="entry name" value="Ribosomal_uL16_dom"/>
</dbReference>
<dbReference type="PROSITE" id="PS00701">
    <property type="entry name" value="RIBOSOMAL_L16_2"/>
    <property type="match status" value="1"/>
</dbReference>
<dbReference type="PANTHER" id="PTHR12220:SF13">
    <property type="entry name" value="LARGE RIBOSOMAL SUBUNIT PROTEIN UL16M"/>
    <property type="match status" value="1"/>
</dbReference>
<dbReference type="InterPro" id="IPR047873">
    <property type="entry name" value="Ribosomal_uL16"/>
</dbReference>
<dbReference type="CDD" id="cd01433">
    <property type="entry name" value="Ribosomal_L16_L10e"/>
    <property type="match status" value="1"/>
</dbReference>
<protein>
    <submittedName>
        <fullName evidence="5">Ribosomal protein L16</fullName>
    </submittedName>
</protein>
<accession>A0A2H4QI50</accession>
<dbReference type="SUPFAM" id="SSF54686">
    <property type="entry name" value="Ribosomal protein L16p/L10e"/>
    <property type="match status" value="1"/>
</dbReference>